<dbReference type="GeneID" id="136078889"/>
<feature type="domain" description="dUTPase-like" evidence="1">
    <location>
        <begin position="28"/>
        <end position="159"/>
    </location>
</feature>
<reference evidence="3" key="1">
    <citation type="submission" date="2025-08" db="UniProtKB">
        <authorList>
            <consortium name="RefSeq"/>
        </authorList>
    </citation>
    <scope>IDENTIFICATION</scope>
</reference>
<keyword evidence="2" id="KW-1185">Reference proteome</keyword>
<dbReference type="RefSeq" id="XP_065650778.1">
    <property type="nucleotide sequence ID" value="XM_065794706.1"/>
</dbReference>
<dbReference type="Pfam" id="PF00692">
    <property type="entry name" value="dUTPase"/>
    <property type="match status" value="1"/>
</dbReference>
<protein>
    <submittedName>
        <fullName evidence="3">Deoxyuridine 5'-triphosphate nucleotidohydrolase-like</fullName>
    </submittedName>
</protein>
<evidence type="ECO:0000313" key="2">
    <source>
        <dbReference type="Proteomes" id="UP001652625"/>
    </source>
</evidence>
<evidence type="ECO:0000259" key="1">
    <source>
        <dbReference type="Pfam" id="PF00692"/>
    </source>
</evidence>
<name>A0ABM4BNU3_HYDVU</name>
<dbReference type="SUPFAM" id="SSF51283">
    <property type="entry name" value="dUTPase-like"/>
    <property type="match status" value="1"/>
</dbReference>
<proteinExistence type="predicted"/>
<dbReference type="Proteomes" id="UP001652625">
    <property type="component" value="Chromosome 03"/>
</dbReference>
<evidence type="ECO:0000313" key="3">
    <source>
        <dbReference type="RefSeq" id="XP_065650778.1"/>
    </source>
</evidence>
<accession>A0ABM4BNU3</accession>
<dbReference type="InterPro" id="IPR029054">
    <property type="entry name" value="dUTPase-like"/>
</dbReference>
<organism evidence="2 3">
    <name type="scientific">Hydra vulgaris</name>
    <name type="common">Hydra</name>
    <name type="synonym">Hydra attenuata</name>
    <dbReference type="NCBI Taxonomy" id="6087"/>
    <lineage>
        <taxon>Eukaryota</taxon>
        <taxon>Metazoa</taxon>
        <taxon>Cnidaria</taxon>
        <taxon>Hydrozoa</taxon>
        <taxon>Hydroidolina</taxon>
        <taxon>Anthoathecata</taxon>
        <taxon>Aplanulata</taxon>
        <taxon>Hydridae</taxon>
        <taxon>Hydra</taxon>
    </lineage>
</organism>
<dbReference type="InterPro" id="IPR036157">
    <property type="entry name" value="dUTPase-like_sf"/>
</dbReference>
<gene>
    <name evidence="3" type="primary">LOC136078889</name>
</gene>
<dbReference type="Gene3D" id="2.70.40.10">
    <property type="match status" value="1"/>
</dbReference>
<sequence>MSSSVVFFLTTELIDLYQDVTEPGGIMGDSGYNIKFPEDVIIPPMGANAQSFAINLRVCVRCQIDNINSAYQLIPRSRIADHPIIMANSPGLIDKNYMGPLIVKVYNMSLTPREFKRGTSLFQIVAPNAQPSIVYIVNRDHELFSQITIRGENGFGSTGA</sequence>